<comment type="caution">
    <text evidence="1">The sequence shown here is derived from an EMBL/GenBank/DDBJ whole genome shotgun (WGS) entry which is preliminary data.</text>
</comment>
<evidence type="ECO:0000313" key="1">
    <source>
        <dbReference type="EMBL" id="KAH7652766.1"/>
    </source>
</evidence>
<accession>A0ACB7TXJ5</accession>
<evidence type="ECO:0000313" key="2">
    <source>
        <dbReference type="Proteomes" id="UP000827976"/>
    </source>
</evidence>
<proteinExistence type="predicted"/>
<organism evidence="1 2">
    <name type="scientific">Dioscorea alata</name>
    <name type="common">Purple yam</name>
    <dbReference type="NCBI Taxonomy" id="55571"/>
    <lineage>
        <taxon>Eukaryota</taxon>
        <taxon>Viridiplantae</taxon>
        <taxon>Streptophyta</taxon>
        <taxon>Embryophyta</taxon>
        <taxon>Tracheophyta</taxon>
        <taxon>Spermatophyta</taxon>
        <taxon>Magnoliopsida</taxon>
        <taxon>Liliopsida</taxon>
        <taxon>Dioscoreales</taxon>
        <taxon>Dioscoreaceae</taxon>
        <taxon>Dioscorea</taxon>
    </lineage>
</organism>
<gene>
    <name evidence="1" type="ORF">IHE45_19G038400</name>
</gene>
<sequence>MPNPNKKWNLMIQASTRNGFFSESLHLYSSMISSNVHGDSFTFPFIAKACGKLGSILDGMKIHAHTILLGFQSNAFVQTSLLDMYSKCSCFADSRKLFDEMPQRNLVSWNSMIHAYSVLFDMPKALGLFNEMRSVGIRPSASTLVSIVSMLASKQCTSSVHSYGIKVGFGSDLRFLNAVMSAYVRLGLLKNARLLFDSIEKRSTVTWTVMIGGYMKAGDFNQVFNLFKTMLREGIELDSVALLGVLSACVLLGRLFAVCMVHSLLIKKCGFDGGQTIIASSLVNAYAKSNDTVSARRVFDSMPKKDVSLWTSMISVYVHVGCTVEALALSENLLATSVKPNKATISTILSACNDFGSLSIGEKVEEYAKANNLILDLQVCTSLIQMYCKCGNIERAKEIFERVPCKDLTLWSTMINGYACHGMGQEALSLFNKMQRENNGNIKPDAIVFTSVLLACNHCGMVNEGLKFFYSMRRDYGIEHSVEHYCCIVQLLGKNGDIDAAIKVVHEVPIEAQNRVWHCLLSVFRDHHENKLAEFASKGILEPKCKYSSEDYVLMANVWASLGKWKEASELRGLVDKRGLFKEPGWSRIESRDCFK</sequence>
<dbReference type="EMBL" id="CM037029">
    <property type="protein sequence ID" value="KAH7652766.1"/>
    <property type="molecule type" value="Genomic_DNA"/>
</dbReference>
<keyword evidence="2" id="KW-1185">Reference proteome</keyword>
<name>A0ACB7TXJ5_DIOAL</name>
<dbReference type="Proteomes" id="UP000827976">
    <property type="component" value="Chromosome 19"/>
</dbReference>
<protein>
    <submittedName>
        <fullName evidence="1">TPR-like protein</fullName>
    </submittedName>
</protein>
<reference evidence="2" key="1">
    <citation type="journal article" date="2022" name="Nat. Commun.">
        <title>Chromosome evolution and the genetic basis of agronomically important traits in greater yam.</title>
        <authorList>
            <person name="Bredeson J.V."/>
            <person name="Lyons J.B."/>
            <person name="Oniyinde I.O."/>
            <person name="Okereke N.R."/>
            <person name="Kolade O."/>
            <person name="Nnabue I."/>
            <person name="Nwadili C.O."/>
            <person name="Hribova E."/>
            <person name="Parker M."/>
            <person name="Nwogha J."/>
            <person name="Shu S."/>
            <person name="Carlson J."/>
            <person name="Kariba R."/>
            <person name="Muthemba S."/>
            <person name="Knop K."/>
            <person name="Barton G.J."/>
            <person name="Sherwood A.V."/>
            <person name="Lopez-Montes A."/>
            <person name="Asiedu R."/>
            <person name="Jamnadass R."/>
            <person name="Muchugi A."/>
            <person name="Goodstein D."/>
            <person name="Egesi C.N."/>
            <person name="Featherston J."/>
            <person name="Asfaw A."/>
            <person name="Simpson G.G."/>
            <person name="Dolezel J."/>
            <person name="Hendre P.S."/>
            <person name="Van Deynze A."/>
            <person name="Kumar P.L."/>
            <person name="Obidiegwu J.E."/>
            <person name="Bhattacharjee R."/>
            <person name="Rokhsar D.S."/>
        </authorList>
    </citation>
    <scope>NUCLEOTIDE SEQUENCE [LARGE SCALE GENOMIC DNA]</scope>
    <source>
        <strain evidence="2">cv. TDa95/00328</strain>
    </source>
</reference>